<dbReference type="SMART" id="SM00267">
    <property type="entry name" value="GGDEF"/>
    <property type="match status" value="1"/>
</dbReference>
<dbReference type="SMART" id="SM00052">
    <property type="entry name" value="EAL"/>
    <property type="match status" value="1"/>
</dbReference>
<protein>
    <submittedName>
        <fullName evidence="3">Diguanylate cyclase (GGDEF)-like protein</fullName>
    </submittedName>
</protein>
<dbReference type="RefSeq" id="WP_054540285.1">
    <property type="nucleotide sequence ID" value="NZ_JACIEQ010000001.1"/>
</dbReference>
<evidence type="ECO:0000259" key="1">
    <source>
        <dbReference type="PROSITE" id="PS50883"/>
    </source>
</evidence>
<dbReference type="InterPro" id="IPR029787">
    <property type="entry name" value="Nucleotide_cyclase"/>
</dbReference>
<proteinExistence type="predicted"/>
<dbReference type="GO" id="GO:0071111">
    <property type="term" value="F:cyclic-guanylate-specific phosphodiesterase activity"/>
    <property type="evidence" value="ECO:0007669"/>
    <property type="project" value="InterPro"/>
</dbReference>
<dbReference type="Gene3D" id="3.20.20.450">
    <property type="entry name" value="EAL domain"/>
    <property type="match status" value="1"/>
</dbReference>
<dbReference type="SUPFAM" id="SSF141868">
    <property type="entry name" value="EAL domain-like"/>
    <property type="match status" value="1"/>
</dbReference>
<evidence type="ECO:0000313" key="4">
    <source>
        <dbReference type="Proteomes" id="UP000585681"/>
    </source>
</evidence>
<dbReference type="SUPFAM" id="SSF55073">
    <property type="entry name" value="Nucleotide cyclase"/>
    <property type="match status" value="1"/>
</dbReference>
<gene>
    <name evidence="3" type="ORF">GGR17_001014</name>
</gene>
<dbReference type="EMBL" id="JACIEQ010000001">
    <property type="protein sequence ID" value="MBB4021223.1"/>
    <property type="molecule type" value="Genomic_DNA"/>
</dbReference>
<comment type="caution">
    <text evidence="3">The sequence shown here is derived from an EMBL/GenBank/DDBJ whole genome shotgun (WGS) entry which is preliminary data.</text>
</comment>
<dbReference type="InterPro" id="IPR000160">
    <property type="entry name" value="GGDEF_dom"/>
</dbReference>
<dbReference type="InterPro" id="IPR035919">
    <property type="entry name" value="EAL_sf"/>
</dbReference>
<keyword evidence="4" id="KW-1185">Reference proteome</keyword>
<dbReference type="CDD" id="cd01948">
    <property type="entry name" value="EAL"/>
    <property type="match status" value="1"/>
</dbReference>
<dbReference type="PANTHER" id="PTHR33121">
    <property type="entry name" value="CYCLIC DI-GMP PHOSPHODIESTERASE PDEF"/>
    <property type="match status" value="1"/>
</dbReference>
<feature type="domain" description="GGDEF" evidence="2">
    <location>
        <begin position="95"/>
        <end position="231"/>
    </location>
</feature>
<evidence type="ECO:0000259" key="2">
    <source>
        <dbReference type="PROSITE" id="PS50887"/>
    </source>
</evidence>
<organism evidence="3 4">
    <name type="scientific">Actibacterium naphthalenivorans</name>
    <dbReference type="NCBI Taxonomy" id="1614693"/>
    <lineage>
        <taxon>Bacteria</taxon>
        <taxon>Pseudomonadati</taxon>
        <taxon>Pseudomonadota</taxon>
        <taxon>Alphaproteobacteria</taxon>
        <taxon>Rhodobacterales</taxon>
        <taxon>Roseobacteraceae</taxon>
        <taxon>Actibacterium</taxon>
    </lineage>
</organism>
<dbReference type="InterPro" id="IPR050706">
    <property type="entry name" value="Cyclic-di-GMP_PDE-like"/>
</dbReference>
<accession>A0A840C8M3</accession>
<reference evidence="3" key="1">
    <citation type="submission" date="2020-08" db="EMBL/GenBank/DDBJ databases">
        <title>Genomic Encyclopedia of Type Strains, Phase IV (KMG-IV): sequencing the most valuable type-strain genomes for metagenomic binning, comparative biology and taxonomic classification.</title>
        <authorList>
            <person name="Goeker M."/>
        </authorList>
    </citation>
    <scope>NUCLEOTIDE SEQUENCE [LARGE SCALE GENOMIC DNA]</scope>
    <source>
        <strain evidence="3">DSM 105040</strain>
    </source>
</reference>
<dbReference type="InterPro" id="IPR043128">
    <property type="entry name" value="Rev_trsase/Diguanyl_cyclase"/>
</dbReference>
<sequence length="509" mass="53807">MSRFSGFVPHRARAAGAALFGPPQSMAFLPAITLAAYWIGGEQALLVAALMFPLLYSLFGAPAARGEPAAGQGAARETVVALLDKTLKNPSDRGLTTACLVVAVEGLDGLGERFGTPAAELAMGRVADRLAGALRGSDIVARLGEGRFAIALGPVRRADLETLLQIAGRLQDVVREPISIDATAAHLSSSVGFCLASRSPAADGAAMLAAAETAMRTARQSGPGAIRAFSAEMQVAADLRHDLADEVSAALESGQIVAWFQPQISTDTGAVTGFEALARWPQRERGPIPPSDFLGAIARAGLSERLSEEMLFNALSAVRSWDKAGVHVPAVGVNFSGEELRNPRLVDKIRWELDRFGLTAERLTIEVLESVVSDAGDDMISRNISALSALGCGIDLDDFGTGHASIASVRRFAVGRLKIDRSFVTRVDQDREQQDMVAAILTMAEGLGLDTLAEGVETVGEHAMLAQLGCRHVQGFGIARPIPFEDTIAWMLKHQEKLEQAASLGRQAG</sequence>
<evidence type="ECO:0000313" key="3">
    <source>
        <dbReference type="EMBL" id="MBB4021223.1"/>
    </source>
</evidence>
<dbReference type="PROSITE" id="PS50883">
    <property type="entry name" value="EAL"/>
    <property type="match status" value="1"/>
</dbReference>
<dbReference type="PANTHER" id="PTHR33121:SF70">
    <property type="entry name" value="SIGNALING PROTEIN YKOW"/>
    <property type="match status" value="1"/>
</dbReference>
<dbReference type="InterPro" id="IPR001633">
    <property type="entry name" value="EAL_dom"/>
</dbReference>
<dbReference type="PROSITE" id="PS50887">
    <property type="entry name" value="GGDEF"/>
    <property type="match status" value="1"/>
</dbReference>
<dbReference type="NCBIfam" id="TIGR00254">
    <property type="entry name" value="GGDEF"/>
    <property type="match status" value="1"/>
</dbReference>
<dbReference type="Proteomes" id="UP000585681">
    <property type="component" value="Unassembled WGS sequence"/>
</dbReference>
<dbReference type="AlphaFoldDB" id="A0A840C8M3"/>
<dbReference type="Gene3D" id="3.30.70.270">
    <property type="match status" value="1"/>
</dbReference>
<dbReference type="Pfam" id="PF00563">
    <property type="entry name" value="EAL"/>
    <property type="match status" value="1"/>
</dbReference>
<feature type="domain" description="EAL" evidence="1">
    <location>
        <begin position="240"/>
        <end position="495"/>
    </location>
</feature>
<name>A0A840C8M3_9RHOB</name>
<dbReference type="Pfam" id="PF00990">
    <property type="entry name" value="GGDEF"/>
    <property type="match status" value="1"/>
</dbReference>